<comment type="caution">
    <text evidence="4">The sequence shown here is derived from an EMBL/GenBank/DDBJ whole genome shotgun (WGS) entry which is preliminary data.</text>
</comment>
<feature type="signal peptide" evidence="3">
    <location>
        <begin position="1"/>
        <end position="19"/>
    </location>
</feature>
<proteinExistence type="predicted"/>
<feature type="region of interest" description="Disordered" evidence="1">
    <location>
        <begin position="206"/>
        <end position="256"/>
    </location>
</feature>
<reference evidence="4" key="1">
    <citation type="submission" date="2020-01" db="EMBL/GenBank/DDBJ databases">
        <title>Genome Sequencing of Three Apophysomyces-Like Fungal Strains Confirms a Novel Fungal Genus in the Mucoromycota with divergent Burkholderia-like Endosymbiotic Bacteria.</title>
        <authorList>
            <person name="Stajich J.E."/>
            <person name="Macias A.M."/>
            <person name="Carter-House D."/>
            <person name="Lovett B."/>
            <person name="Kasson L.R."/>
            <person name="Berry K."/>
            <person name="Grigoriev I."/>
            <person name="Chang Y."/>
            <person name="Spatafora J."/>
            <person name="Kasson M.T."/>
        </authorList>
    </citation>
    <scope>NUCLEOTIDE SEQUENCE</scope>
    <source>
        <strain evidence="4">NRRL A-21654</strain>
    </source>
</reference>
<keyword evidence="2" id="KW-0472">Membrane</keyword>
<dbReference type="AlphaFoldDB" id="A0A8H7BV19"/>
<evidence type="ECO:0000313" key="4">
    <source>
        <dbReference type="EMBL" id="KAF7731232.1"/>
    </source>
</evidence>
<feature type="compositionally biased region" description="Polar residues" evidence="1">
    <location>
        <begin position="247"/>
        <end position="256"/>
    </location>
</feature>
<evidence type="ECO:0008006" key="6">
    <source>
        <dbReference type="Google" id="ProtNLM"/>
    </source>
</evidence>
<accession>A0A8H7BV19</accession>
<gene>
    <name evidence="4" type="ORF">EC973_000648</name>
</gene>
<keyword evidence="3" id="KW-0732">Signal</keyword>
<dbReference type="EMBL" id="JABAYA010000011">
    <property type="protein sequence ID" value="KAF7731232.1"/>
    <property type="molecule type" value="Genomic_DNA"/>
</dbReference>
<evidence type="ECO:0000256" key="3">
    <source>
        <dbReference type="SAM" id="SignalP"/>
    </source>
</evidence>
<name>A0A8H7BV19_9FUNG</name>
<organism evidence="4 5">
    <name type="scientific">Apophysomyces ossiformis</name>
    <dbReference type="NCBI Taxonomy" id="679940"/>
    <lineage>
        <taxon>Eukaryota</taxon>
        <taxon>Fungi</taxon>
        <taxon>Fungi incertae sedis</taxon>
        <taxon>Mucoromycota</taxon>
        <taxon>Mucoromycotina</taxon>
        <taxon>Mucoromycetes</taxon>
        <taxon>Mucorales</taxon>
        <taxon>Mucorineae</taxon>
        <taxon>Mucoraceae</taxon>
        <taxon>Apophysomyces</taxon>
    </lineage>
</organism>
<keyword evidence="5" id="KW-1185">Reference proteome</keyword>
<evidence type="ECO:0000256" key="1">
    <source>
        <dbReference type="SAM" id="MobiDB-lite"/>
    </source>
</evidence>
<feature type="transmembrane region" description="Helical" evidence="2">
    <location>
        <begin position="115"/>
        <end position="138"/>
    </location>
</feature>
<dbReference type="Proteomes" id="UP000605846">
    <property type="component" value="Unassembled WGS sequence"/>
</dbReference>
<protein>
    <recommendedName>
        <fullName evidence="6">Transmembrane protein</fullName>
    </recommendedName>
</protein>
<evidence type="ECO:0000256" key="2">
    <source>
        <dbReference type="SAM" id="Phobius"/>
    </source>
</evidence>
<feature type="compositionally biased region" description="Basic and acidic residues" evidence="1">
    <location>
        <begin position="223"/>
        <end position="234"/>
    </location>
</feature>
<sequence>MRLAKTSVILSACITLISAAHRHYPKAAKTSTSVSYYCKRHCMSHATSRTRSGEEDDNEGGIVYAQATSVIPIKKLRLSSAAVLTSTILITMDSPLLSPVAAANAGQSHSKFDNVMFLVLSGCSVVVVGALTAAILIWRSALTQHGKEFDPKGNTNETGSADQRHVTLETVQVHDILSTLSFQDQGDFFEEWKHAVSGEFVQEKSVPSVYGRDGDTPAPSPKQENENEPPHIARPDSPVKPQRALSRATTFDLSQDQFTPLQNQHFSLVPRSMVLADPVRRRGIDEIALWEEQQKRKQRQRES</sequence>
<keyword evidence="2" id="KW-1133">Transmembrane helix</keyword>
<evidence type="ECO:0000313" key="5">
    <source>
        <dbReference type="Proteomes" id="UP000605846"/>
    </source>
</evidence>
<feature type="chain" id="PRO_5034134413" description="Transmembrane protein" evidence="3">
    <location>
        <begin position="20"/>
        <end position="303"/>
    </location>
</feature>
<dbReference type="OrthoDB" id="2278325at2759"/>
<keyword evidence="2" id="KW-0812">Transmembrane</keyword>